<organism evidence="1 2">
    <name type="scientific">Providencia stuartii</name>
    <dbReference type="NCBI Taxonomy" id="588"/>
    <lineage>
        <taxon>Bacteria</taxon>
        <taxon>Pseudomonadati</taxon>
        <taxon>Pseudomonadota</taxon>
        <taxon>Gammaproteobacteria</taxon>
        <taxon>Enterobacterales</taxon>
        <taxon>Morganellaceae</taxon>
        <taxon>Providencia</taxon>
    </lineage>
</organism>
<gene>
    <name evidence="1" type="ORF">A3Q29_11115</name>
</gene>
<dbReference type="AlphaFoldDB" id="A0A1S1HPS4"/>
<evidence type="ECO:0000313" key="1">
    <source>
        <dbReference type="EMBL" id="OHT22360.1"/>
    </source>
</evidence>
<protein>
    <recommendedName>
        <fullName evidence="3">HEPN domain-containing protein</fullName>
    </recommendedName>
</protein>
<evidence type="ECO:0008006" key="3">
    <source>
        <dbReference type="Google" id="ProtNLM"/>
    </source>
</evidence>
<dbReference type="EMBL" id="LVIE01000234">
    <property type="protein sequence ID" value="OHT22360.1"/>
    <property type="molecule type" value="Genomic_DNA"/>
</dbReference>
<name>A0A1S1HPS4_PROST</name>
<dbReference type="Proteomes" id="UP000179588">
    <property type="component" value="Unassembled WGS sequence"/>
</dbReference>
<reference evidence="1 2" key="1">
    <citation type="submission" date="2016-03" db="EMBL/GenBank/DDBJ databases">
        <title>Genome sequence of Providencia stuartii strain, isolated from the salivary glands of larval Lucilia sericata.</title>
        <authorList>
            <person name="Yuan Y."/>
            <person name="Zhang Y."/>
            <person name="Fu S."/>
            <person name="Crippen T.L."/>
            <person name="Visi D."/>
            <person name="Benbow M.E."/>
            <person name="Allen M."/>
            <person name="Tomberlin J.K."/>
            <person name="Sze S.-H."/>
            <person name="Tarone A.M."/>
        </authorList>
    </citation>
    <scope>NUCLEOTIDE SEQUENCE [LARGE SCALE GENOMIC DNA]</scope>
    <source>
        <strain evidence="1 2">Crippen</strain>
    </source>
</reference>
<evidence type="ECO:0000313" key="2">
    <source>
        <dbReference type="Proteomes" id="UP000179588"/>
    </source>
</evidence>
<comment type="caution">
    <text evidence="1">The sequence shown here is derived from an EMBL/GenBank/DDBJ whole genome shotgun (WGS) entry which is preliminary data.</text>
</comment>
<keyword evidence="2" id="KW-1185">Reference proteome</keyword>
<accession>A0A1S1HPS4</accession>
<sequence>MCKFTEFMCKGKKLEASRLYRRAAEAYNYAYSISENGDSKSLSVQEKISKEAANRCLAISKIKIIEG</sequence>
<proteinExistence type="predicted"/>